<dbReference type="EMBL" id="SSXH01001115">
    <property type="protein sequence ID" value="THJ25209.1"/>
    <property type="molecule type" value="Genomic_DNA"/>
</dbReference>
<evidence type="ECO:0000313" key="1">
    <source>
        <dbReference type="EMBL" id="THJ25209.1"/>
    </source>
</evidence>
<keyword evidence="2" id="KW-1185">Reference proteome</keyword>
<sequence length="61" mass="6319">MDGLAFDSIVGPVTMRGADHQLLRPSYLGQVVQSGTGLGFKILISAPASRTTSTPSPDCSL</sequence>
<proteinExistence type="predicted"/>
<dbReference type="Proteomes" id="UP000305282">
    <property type="component" value="Unassembled WGS sequence"/>
</dbReference>
<name>A0A4V3YV31_9ACTN</name>
<dbReference type="Gene3D" id="3.40.50.2300">
    <property type="match status" value="2"/>
</dbReference>
<comment type="caution">
    <text evidence="1">The sequence shown here is derived from an EMBL/GenBank/DDBJ whole genome shotgun (WGS) entry which is preliminary data.</text>
</comment>
<evidence type="ECO:0000313" key="2">
    <source>
        <dbReference type="Proteomes" id="UP000305282"/>
    </source>
</evidence>
<dbReference type="AlphaFoldDB" id="A0A4V3YV31"/>
<dbReference type="OrthoDB" id="9794229at2"/>
<accession>A0A4V3YV31</accession>
<gene>
    <name evidence="1" type="ORF">E7Y31_23485</name>
</gene>
<organism evidence="1 2">
    <name type="scientific">Candidatus Frankia alpina</name>
    <dbReference type="NCBI Taxonomy" id="2699483"/>
    <lineage>
        <taxon>Bacteria</taxon>
        <taxon>Bacillati</taxon>
        <taxon>Actinomycetota</taxon>
        <taxon>Actinomycetes</taxon>
        <taxon>Frankiales</taxon>
        <taxon>Frankiaceae</taxon>
        <taxon>Frankia</taxon>
    </lineage>
</organism>
<reference evidence="1 2" key="1">
    <citation type="submission" date="2019-04" db="EMBL/GenBank/DDBJ databases">
        <title>Draft genome sequences for three unisolated Alnus-infective Frankia Sp+ strains, AgTrS, AiOr and AvVan, the first sequenced Frankia strains able to sporulate in-planta.</title>
        <authorList>
            <person name="Bethencourt L."/>
            <person name="Vautrin F."/>
            <person name="Taib N."/>
            <person name="Dubost A."/>
            <person name="Castro-Garcia L."/>
            <person name="Imbaud O."/>
            <person name="Abrouk D."/>
            <person name="Fournier P."/>
            <person name="Briolay J."/>
            <person name="Nguyen A."/>
            <person name="Normand P."/>
            <person name="Fernandez M.P."/>
            <person name="Brochier-Armanet C."/>
            <person name="Herrera-Belaroussi A."/>
        </authorList>
    </citation>
    <scope>NUCLEOTIDE SEQUENCE [LARGE SCALE GENOMIC DNA]</scope>
    <source>
        <strain evidence="1 2">AvVan</strain>
    </source>
</reference>
<protein>
    <submittedName>
        <fullName evidence="1">Uncharacterized protein</fullName>
    </submittedName>
</protein>